<dbReference type="SUPFAM" id="SSF53474">
    <property type="entry name" value="alpha/beta-Hydrolases"/>
    <property type="match status" value="1"/>
</dbReference>
<dbReference type="EMBL" id="UINC01219673">
    <property type="protein sequence ID" value="SVE47247.1"/>
    <property type="molecule type" value="Genomic_DNA"/>
</dbReference>
<keyword evidence="1" id="KW-0719">Serine esterase</keyword>
<organism evidence="5">
    <name type="scientific">marine metagenome</name>
    <dbReference type="NCBI Taxonomy" id="408172"/>
    <lineage>
        <taxon>unclassified sequences</taxon>
        <taxon>metagenomes</taxon>
        <taxon>ecological metagenomes</taxon>
    </lineage>
</organism>
<keyword evidence="3" id="KW-0378">Hydrolase</keyword>
<dbReference type="InterPro" id="IPR054579">
    <property type="entry name" value="GCE-like_dom"/>
</dbReference>
<proteinExistence type="predicted"/>
<dbReference type="InterPro" id="IPR029058">
    <property type="entry name" value="AB_hydrolase_fold"/>
</dbReference>
<feature type="non-terminal residue" evidence="5">
    <location>
        <position position="234"/>
    </location>
</feature>
<name>A0A383DRW9_9ZZZZ</name>
<evidence type="ECO:0000256" key="2">
    <source>
        <dbReference type="ARBA" id="ARBA00022729"/>
    </source>
</evidence>
<dbReference type="Pfam" id="PF22244">
    <property type="entry name" value="GCE_fung"/>
    <property type="match status" value="1"/>
</dbReference>
<accession>A0A383DRW9</accession>
<evidence type="ECO:0000256" key="3">
    <source>
        <dbReference type="ARBA" id="ARBA00022801"/>
    </source>
</evidence>
<evidence type="ECO:0000259" key="4">
    <source>
        <dbReference type="Pfam" id="PF22244"/>
    </source>
</evidence>
<feature type="domain" description="4-O-methyl-glucuronoyl methylesterase-like" evidence="4">
    <location>
        <begin position="38"/>
        <end position="195"/>
    </location>
</feature>
<keyword evidence="2" id="KW-0732">Signal</keyword>
<dbReference type="AlphaFoldDB" id="A0A383DRW9"/>
<evidence type="ECO:0000313" key="5">
    <source>
        <dbReference type="EMBL" id="SVE47247.1"/>
    </source>
</evidence>
<reference evidence="5" key="1">
    <citation type="submission" date="2018-05" db="EMBL/GenBank/DDBJ databases">
        <authorList>
            <person name="Lanie J.A."/>
            <person name="Ng W.-L."/>
            <person name="Kazmierczak K.M."/>
            <person name="Andrzejewski T.M."/>
            <person name="Davidsen T.M."/>
            <person name="Wayne K.J."/>
            <person name="Tettelin H."/>
            <person name="Glass J.I."/>
            <person name="Rusch D."/>
            <person name="Podicherti R."/>
            <person name="Tsui H.-C.T."/>
            <person name="Winkler M.E."/>
        </authorList>
    </citation>
    <scope>NUCLEOTIDE SEQUENCE</scope>
</reference>
<feature type="non-terminal residue" evidence="5">
    <location>
        <position position="1"/>
    </location>
</feature>
<dbReference type="Gene3D" id="3.40.50.1820">
    <property type="entry name" value="alpha/beta hydrolase"/>
    <property type="match status" value="1"/>
</dbReference>
<evidence type="ECO:0000256" key="1">
    <source>
        <dbReference type="ARBA" id="ARBA00022487"/>
    </source>
</evidence>
<gene>
    <name evidence="5" type="ORF">METZ01_LOCUS500101</name>
</gene>
<dbReference type="GO" id="GO:0052689">
    <property type="term" value="F:carboxylic ester hydrolase activity"/>
    <property type="evidence" value="ECO:0007669"/>
    <property type="project" value="UniProtKB-KW"/>
</dbReference>
<sequence length="234" mass="25980">RASRWAIETIVSRGYALATIYYGDIDPDFHDGFKNGVHSLYPQPKADEWGSIATWAWGLSRALDYFETDKIVDHTRVAVMGHSRLGKTSLWSGASDPRFALVISNNSGCGGAALSRRAFGETVKRINTSFPHWFNDNFLKYNDNENACPVDQHMLVALAAPRPVYIASAVGDRWADPHGEFLSGKHANPVYKLYGRIGLPAAKHPPVDTPSMGTIGYHVRSGGHDVKEYDWVQY</sequence>
<protein>
    <recommendedName>
        <fullName evidence="4">4-O-methyl-glucuronoyl methylesterase-like domain-containing protein</fullName>
    </recommendedName>
</protein>